<name>A0A2R9SWK6_9BACL</name>
<proteinExistence type="predicted"/>
<comment type="caution">
    <text evidence="1">The sequence shown here is derived from an EMBL/GenBank/DDBJ whole genome shotgun (WGS) entry which is preliminary data.</text>
</comment>
<evidence type="ECO:0000313" key="2">
    <source>
        <dbReference type="Proteomes" id="UP000003094"/>
    </source>
</evidence>
<dbReference type="AlphaFoldDB" id="A0A2R9SWK6"/>
<accession>A0A2R9SWK6</accession>
<evidence type="ECO:0000313" key="1">
    <source>
        <dbReference type="EMBL" id="EFU41710.1"/>
    </source>
</evidence>
<dbReference type="KEGG" id="pvo:PVOR_12280"/>
<sequence length="41" mass="4689">MLILGHMQAPAVDKYAFALFDHLLDFVDPKDRCSLNNINKL</sequence>
<dbReference type="EMBL" id="ADHJ01000018">
    <property type="protein sequence ID" value="EFU41710.1"/>
    <property type="molecule type" value="Genomic_DNA"/>
</dbReference>
<keyword evidence="2" id="KW-1185">Reference proteome</keyword>
<organism evidence="1 2">
    <name type="scientific">Paenibacillus vortex V453</name>
    <dbReference type="NCBI Taxonomy" id="715225"/>
    <lineage>
        <taxon>Bacteria</taxon>
        <taxon>Bacillati</taxon>
        <taxon>Bacillota</taxon>
        <taxon>Bacilli</taxon>
        <taxon>Bacillales</taxon>
        <taxon>Paenibacillaceae</taxon>
        <taxon>Paenibacillus</taxon>
    </lineage>
</organism>
<reference evidence="1 2" key="1">
    <citation type="journal article" date="2010" name="BMC Genomics">
        <title>Genome sequence of the pattern forming Paenibacillus vortex bacterium reveals potential for thriving in complex environments.</title>
        <authorList>
            <person name="Sirota-Madi A."/>
            <person name="Olender T."/>
            <person name="Helman Y."/>
            <person name="Ingham C."/>
            <person name="Brainis I."/>
            <person name="Roth D."/>
            <person name="Hagi E."/>
            <person name="Brodsky L."/>
            <person name="Leshkowitz D."/>
            <person name="Galatenko V."/>
            <person name="Nikolaev V."/>
            <person name="Mugasimangalam R.C."/>
            <person name="Bransburg-Zabary S."/>
            <person name="Gutnick D.L."/>
            <person name="Lancet D."/>
            <person name="Ben-Jacob E."/>
        </authorList>
    </citation>
    <scope>NUCLEOTIDE SEQUENCE [LARGE SCALE GENOMIC DNA]</scope>
    <source>
        <strain evidence="1 2">V453</strain>
    </source>
</reference>
<protein>
    <submittedName>
        <fullName evidence="1">Uncharacterized protein</fullName>
    </submittedName>
</protein>
<gene>
    <name evidence="1" type="ORF">PVOR_12280</name>
</gene>
<dbReference type="Proteomes" id="UP000003094">
    <property type="component" value="Unassembled WGS sequence"/>
</dbReference>